<evidence type="ECO:0000313" key="7">
    <source>
        <dbReference type="EMBL" id="ORY79615.1"/>
    </source>
</evidence>
<feature type="transmembrane region" description="Helical" evidence="6">
    <location>
        <begin position="238"/>
        <end position="260"/>
    </location>
</feature>
<sequence>MDNKGNKNSFSNSIKDIFNYFEYYIVDNNTISRFPLWGRILLTLTYIEDAVSIILKWDEHVQYYGVKIFLIINAIGLLLGSIATFHKVTIKFGVFGLIGVEIVQFLLFKQLFNLSFYIKLLCNAGGLLLLVAEALLTQNSETNKILLFEQPKVLRNVDSNLQKKIVLLEKCVIILYTLSTFLSNEFNIFIVLSGGFTTIALGLIIFGANNVNSISYFIFILSILNLAINNFWSSNGTLYFTKFQIGQALSTLSGIILLVYNDKIIIK</sequence>
<evidence type="ECO:0000256" key="3">
    <source>
        <dbReference type="ARBA" id="ARBA00022692"/>
    </source>
</evidence>
<keyword evidence="3 6" id="KW-0812">Transmembrane</keyword>
<evidence type="ECO:0008006" key="9">
    <source>
        <dbReference type="Google" id="ProtNLM"/>
    </source>
</evidence>
<keyword evidence="4 6" id="KW-1133">Transmembrane helix</keyword>
<accession>A0A1Y2F9Q9</accession>
<keyword evidence="5 6" id="KW-0472">Membrane</keyword>
<evidence type="ECO:0000313" key="8">
    <source>
        <dbReference type="Proteomes" id="UP000193920"/>
    </source>
</evidence>
<dbReference type="EMBL" id="MCOG01000014">
    <property type="protein sequence ID" value="ORY79615.1"/>
    <property type="molecule type" value="Genomic_DNA"/>
</dbReference>
<dbReference type="STRING" id="1754190.A0A1Y2F9Q9"/>
<dbReference type="InterPro" id="IPR002995">
    <property type="entry name" value="Surf4"/>
</dbReference>
<proteinExistence type="inferred from homology"/>
<protein>
    <recommendedName>
        <fullName evidence="9">SURF4-domain-containing protein</fullName>
    </recommendedName>
</protein>
<dbReference type="AlphaFoldDB" id="A0A1Y2F9Q9"/>
<feature type="transmembrane region" description="Helical" evidence="6">
    <location>
        <begin position="61"/>
        <end position="80"/>
    </location>
</feature>
<feature type="transmembrane region" description="Helical" evidence="6">
    <location>
        <begin position="92"/>
        <end position="108"/>
    </location>
</feature>
<name>A0A1Y2F9Q9_9FUNG</name>
<evidence type="ECO:0000256" key="4">
    <source>
        <dbReference type="ARBA" id="ARBA00022989"/>
    </source>
</evidence>
<organism evidence="7 8">
    <name type="scientific">Neocallimastix californiae</name>
    <dbReference type="NCBI Taxonomy" id="1754190"/>
    <lineage>
        <taxon>Eukaryota</taxon>
        <taxon>Fungi</taxon>
        <taxon>Fungi incertae sedis</taxon>
        <taxon>Chytridiomycota</taxon>
        <taxon>Chytridiomycota incertae sedis</taxon>
        <taxon>Neocallimastigomycetes</taxon>
        <taxon>Neocallimastigales</taxon>
        <taxon>Neocallimastigaceae</taxon>
        <taxon>Neocallimastix</taxon>
    </lineage>
</organism>
<comment type="subcellular location">
    <subcellularLocation>
        <location evidence="1">Membrane</location>
        <topology evidence="1">Multi-pass membrane protein</topology>
    </subcellularLocation>
</comment>
<dbReference type="Proteomes" id="UP000193920">
    <property type="component" value="Unassembled WGS sequence"/>
</dbReference>
<evidence type="ECO:0000256" key="2">
    <source>
        <dbReference type="ARBA" id="ARBA00006945"/>
    </source>
</evidence>
<dbReference type="OrthoDB" id="7859621at2759"/>
<feature type="transmembrane region" description="Helical" evidence="6">
    <location>
        <begin position="214"/>
        <end position="232"/>
    </location>
</feature>
<feature type="transmembrane region" description="Helical" evidence="6">
    <location>
        <begin position="114"/>
        <end position="136"/>
    </location>
</feature>
<comment type="caution">
    <text evidence="7">The sequence shown here is derived from an EMBL/GenBank/DDBJ whole genome shotgun (WGS) entry which is preliminary data.</text>
</comment>
<comment type="similarity">
    <text evidence="2">Belongs to the SURF4 family.</text>
</comment>
<evidence type="ECO:0000256" key="1">
    <source>
        <dbReference type="ARBA" id="ARBA00004141"/>
    </source>
</evidence>
<evidence type="ECO:0000256" key="6">
    <source>
        <dbReference type="SAM" id="Phobius"/>
    </source>
</evidence>
<dbReference type="Pfam" id="PF02077">
    <property type="entry name" value="SURF4"/>
    <property type="match status" value="1"/>
</dbReference>
<dbReference type="GO" id="GO:0016020">
    <property type="term" value="C:membrane"/>
    <property type="evidence" value="ECO:0007669"/>
    <property type="project" value="UniProtKB-SubCell"/>
</dbReference>
<reference evidence="7 8" key="1">
    <citation type="submission" date="2016-08" db="EMBL/GenBank/DDBJ databases">
        <title>A Parts List for Fungal Cellulosomes Revealed by Comparative Genomics.</title>
        <authorList>
            <consortium name="DOE Joint Genome Institute"/>
            <person name="Haitjema C.H."/>
            <person name="Gilmore S.P."/>
            <person name="Henske J.K."/>
            <person name="Solomon K.V."/>
            <person name="De Groot R."/>
            <person name="Kuo A."/>
            <person name="Mondo S.J."/>
            <person name="Salamov A.A."/>
            <person name="Labutti K."/>
            <person name="Zhao Z."/>
            <person name="Chiniquy J."/>
            <person name="Barry K."/>
            <person name="Brewer H.M."/>
            <person name="Purvine S.O."/>
            <person name="Wright A.T."/>
            <person name="Boxma B."/>
            <person name="Van Alen T."/>
            <person name="Hackstein J.H."/>
            <person name="Baker S.E."/>
            <person name="Grigoriev I.V."/>
            <person name="O'Malley M.A."/>
        </authorList>
    </citation>
    <scope>NUCLEOTIDE SEQUENCE [LARGE SCALE GENOMIC DNA]</scope>
    <source>
        <strain evidence="7 8">G1</strain>
    </source>
</reference>
<feature type="transmembrane region" description="Helical" evidence="6">
    <location>
        <begin position="188"/>
        <end position="207"/>
    </location>
</feature>
<gene>
    <name evidence="7" type="ORF">LY90DRAFT_664676</name>
</gene>
<evidence type="ECO:0000256" key="5">
    <source>
        <dbReference type="ARBA" id="ARBA00023136"/>
    </source>
</evidence>
<keyword evidence="8" id="KW-1185">Reference proteome</keyword>